<dbReference type="PANTHER" id="PTHR46108">
    <property type="entry name" value="BLUE CHEESE"/>
    <property type="match status" value="1"/>
</dbReference>
<feature type="domain" description="BEACH-type PH" evidence="5">
    <location>
        <begin position="876"/>
        <end position="1001"/>
    </location>
</feature>
<dbReference type="SUPFAM" id="SSF81837">
    <property type="entry name" value="BEACH domain"/>
    <property type="match status" value="1"/>
</dbReference>
<dbReference type="InterPro" id="IPR036322">
    <property type="entry name" value="WD40_repeat_dom_sf"/>
</dbReference>
<dbReference type="InterPro" id="IPR023362">
    <property type="entry name" value="PH-BEACH_dom"/>
</dbReference>
<dbReference type="CDD" id="cd06071">
    <property type="entry name" value="Beach"/>
    <property type="match status" value="1"/>
</dbReference>
<dbReference type="PROSITE" id="PS00678">
    <property type="entry name" value="WD_REPEATS_1"/>
    <property type="match status" value="1"/>
</dbReference>
<dbReference type="InterPro" id="IPR001680">
    <property type="entry name" value="WD40_rpt"/>
</dbReference>
<proteinExistence type="predicted"/>
<dbReference type="PROSITE" id="PS51783">
    <property type="entry name" value="PH_BEACH"/>
    <property type="match status" value="1"/>
</dbReference>
<evidence type="ECO:0000259" key="4">
    <source>
        <dbReference type="PROSITE" id="PS50197"/>
    </source>
</evidence>
<dbReference type="PANTHER" id="PTHR46108:SF3">
    <property type="entry name" value="WD REPEAT- AND FYVE DOMAIN-CONTAINING PROTEIN 4"/>
    <property type="match status" value="1"/>
</dbReference>
<evidence type="ECO:0000256" key="2">
    <source>
        <dbReference type="ARBA" id="ARBA00022737"/>
    </source>
</evidence>
<dbReference type="InterPro" id="IPR019775">
    <property type="entry name" value="WD40_repeat_CS"/>
</dbReference>
<feature type="repeat" description="WD" evidence="3">
    <location>
        <begin position="1400"/>
        <end position="1441"/>
    </location>
</feature>
<evidence type="ECO:0000256" key="1">
    <source>
        <dbReference type="ARBA" id="ARBA00022574"/>
    </source>
</evidence>
<dbReference type="CDD" id="cd01201">
    <property type="entry name" value="PH_BEACH"/>
    <property type="match status" value="1"/>
</dbReference>
<evidence type="ECO:0000256" key="3">
    <source>
        <dbReference type="PROSITE-ProRule" id="PRU00221"/>
    </source>
</evidence>
<dbReference type="PROSITE" id="PS50197">
    <property type="entry name" value="BEACH"/>
    <property type="match status" value="1"/>
</dbReference>
<sequence length="1457" mass="165511">MASDDSSMYTAVKVMLSVLSTSPYMEREMNRIKGYKLLAFLLKKKACLISSRTFQLLLSIVGTMELGSSLAHVQNHSAFLDLLCDFEVTTIATVMEHLLKGYFNAQDICRDQEEMFCALGPDWFLLFLHSHLHSSTVLSGLMLLTRFLPNPLLLNKFREGISPGAVVIKMKEEPSIVIENLRPQSWSHECMSSACPGFQVLQKLLVHHVKFPQVYGVLAHLLLQKTDFESLRVKVDIDSVLQGAIDSVSSIPGLMLCADVAVILLELIRAIIICIPKTPCGYRQIFYMHLQALSSQQKPLRSVKEDVHYDLELTDRITEMWSPHDLTPLLPLDSPELEAPLSRATHPARKQVCDFIRILLMDSLINIPARTETHPFVLLLEFSPEMASHEQKQIFQTEVLEFLMDIVHMTCQEEGQCTHVAREDTSDHKSRPSGKIATLIENVAFFSKKLVEKLYTGMFVAEPEKILVFIAEQIVVVMEKAHGQRENTVSILYNSVNRALLYFLSRPRQTPAEQRVMVRTLQVLNLHWDVILATYNANINFLTCLLHCLFLIKSGSYTDGFGCKTHKKHKKIWHYLFSHKNNHQGLVCEASDSEVESQMQALAESTWCRLMAERRTALEEAYRIDISTKPGGRDGPVNMADISPLWEETGVKAWQLFIEAQKKKLNRAQQKPNPLRAAMLSAQRRLGKDPCCSPEEYLMCMEAQRTTGQEIFESLLKNHTEMLRCQDACLERRWRALEEELLRERGLFGPGPGVLVQWGWVQDGAEGPGRMRPRIRRQALRRSKKFPVPHLGLHLKCNPMEENKGRAESYEMDTGVNLNVCITDPRILCEAGKEVEEDGLDCDRLTFFPLLNEHSSPIEELPERCTEMHIILQELAEGEELRGKLSVVTVNGHVITEGVLLFGKAHLYICEDYTLSPSGDVCCKQHHSTSVRDSFICSMFNKEKSAPNPTCRTLPYEEIKDVHFMRFLLEDNALEIYMRNGHSVFLVFQNKDHMLAFKRLCSVVPSLKGRGVTEAIANFRLKGEMTNFEYLMHLNTLAGRTYNDLMQYPVFPWILADYDSECHYCTHYSSAIIVASFLVRMEPFSQTFLCLQGGSFDVADRMFHCVKKDWESASRNNMSDVRELIPEFYYLPDFLVNSNSFELGCLQDGTPLGDVVLPPWAKGDPQEFIRMHREALECDYVSAHLHLWIDLIFGFKQQGPAAVEAINTFHPYFYAEKLDVDNLKDPLKKHTILGYLLSKPHPPRTGHKSSVAKELSAVCHLPPFFFRMDKLKPSIHPLKDQVFLTVFSSMEQELTRGPVGQIVCGEKEILVVEKNRVLMPPQWSTVFSWGFHDNTCAFGSYGTEKHMAICENLVDWGGALCAACPNPTTIVTAGTRTVVCVWEVSISKDRLKHMKIKQVLYGHTDVVTCLVASEAHSIIVSGSRDRTCILWDLEDLSYITQLPGHNAALTSLAINEL</sequence>
<dbReference type="SMART" id="SM01026">
    <property type="entry name" value="Beach"/>
    <property type="match status" value="1"/>
</dbReference>
<dbReference type="SUPFAM" id="SSF50978">
    <property type="entry name" value="WD40 repeat-like"/>
    <property type="match status" value="1"/>
</dbReference>
<keyword evidence="1 3" id="KW-0853">WD repeat</keyword>
<dbReference type="Pfam" id="PF00400">
    <property type="entry name" value="WD40"/>
    <property type="match status" value="1"/>
</dbReference>
<protein>
    <submittedName>
        <fullName evidence="6">Uncharacterized protein</fullName>
    </submittedName>
</protein>
<dbReference type="Gene3D" id="2.130.10.10">
    <property type="entry name" value="YVTN repeat-like/Quinoprotein amine dehydrogenase"/>
    <property type="match status" value="1"/>
</dbReference>
<dbReference type="InterPro" id="IPR015943">
    <property type="entry name" value="WD40/YVTN_repeat-like_dom_sf"/>
</dbReference>
<evidence type="ECO:0000259" key="5">
    <source>
        <dbReference type="PROSITE" id="PS51783"/>
    </source>
</evidence>
<reference evidence="6 7" key="1">
    <citation type="submission" date="2015-08" db="EMBL/GenBank/DDBJ databases">
        <title>The genome of the Asian arowana (Scleropages formosus).</title>
        <authorList>
            <person name="Tan M.H."/>
            <person name="Gan H.M."/>
            <person name="Croft L.J."/>
            <person name="Austin C.M."/>
        </authorList>
    </citation>
    <scope>NUCLEOTIDE SEQUENCE [LARGE SCALE GENOMIC DNA]</scope>
    <source>
        <strain evidence="6">Aro1</strain>
    </source>
</reference>
<dbReference type="Pfam" id="PF14844">
    <property type="entry name" value="PH_BEACH"/>
    <property type="match status" value="1"/>
</dbReference>
<dbReference type="STRING" id="113540.ENSSFOP00015062305"/>
<gene>
    <name evidence="6" type="ORF">Z043_108709</name>
</gene>
<feature type="non-terminal residue" evidence="6">
    <location>
        <position position="1457"/>
    </location>
</feature>
<dbReference type="InterPro" id="IPR051944">
    <property type="entry name" value="BEACH_domain_protein"/>
</dbReference>
<evidence type="ECO:0000313" key="6">
    <source>
        <dbReference type="EMBL" id="KPP72299.1"/>
    </source>
</evidence>
<dbReference type="SUPFAM" id="SSF50729">
    <property type="entry name" value="PH domain-like"/>
    <property type="match status" value="1"/>
</dbReference>
<dbReference type="PROSITE" id="PS50294">
    <property type="entry name" value="WD_REPEATS_REGION"/>
    <property type="match status" value="1"/>
</dbReference>
<name>A0A0P7UDQ6_SCLFO</name>
<dbReference type="InterPro" id="IPR000409">
    <property type="entry name" value="BEACH_dom"/>
</dbReference>
<dbReference type="GO" id="GO:0019882">
    <property type="term" value="P:antigen processing and presentation"/>
    <property type="evidence" value="ECO:0007669"/>
    <property type="project" value="TreeGrafter"/>
</dbReference>
<dbReference type="Proteomes" id="UP000034805">
    <property type="component" value="Unassembled WGS sequence"/>
</dbReference>
<accession>A0A0P7UDQ6</accession>
<dbReference type="InterPro" id="IPR011993">
    <property type="entry name" value="PH-like_dom_sf"/>
</dbReference>
<dbReference type="Pfam" id="PF02138">
    <property type="entry name" value="Beach"/>
    <property type="match status" value="1"/>
</dbReference>
<dbReference type="Gene3D" id="1.10.1540.10">
    <property type="entry name" value="BEACH domain"/>
    <property type="match status" value="2"/>
</dbReference>
<evidence type="ECO:0000313" key="7">
    <source>
        <dbReference type="Proteomes" id="UP000034805"/>
    </source>
</evidence>
<organism evidence="6 7">
    <name type="scientific">Scleropages formosus</name>
    <name type="common">Asian bonytongue</name>
    <name type="synonym">Osteoglossum formosum</name>
    <dbReference type="NCBI Taxonomy" id="113540"/>
    <lineage>
        <taxon>Eukaryota</taxon>
        <taxon>Metazoa</taxon>
        <taxon>Chordata</taxon>
        <taxon>Craniata</taxon>
        <taxon>Vertebrata</taxon>
        <taxon>Euteleostomi</taxon>
        <taxon>Actinopterygii</taxon>
        <taxon>Neopterygii</taxon>
        <taxon>Teleostei</taxon>
        <taxon>Osteoglossocephala</taxon>
        <taxon>Osteoglossomorpha</taxon>
        <taxon>Osteoglossiformes</taxon>
        <taxon>Osteoglossidae</taxon>
        <taxon>Scleropages</taxon>
    </lineage>
</organism>
<dbReference type="PROSITE" id="PS50082">
    <property type="entry name" value="WD_REPEATS_2"/>
    <property type="match status" value="1"/>
</dbReference>
<feature type="domain" description="BEACH" evidence="4">
    <location>
        <begin position="931"/>
        <end position="1254"/>
    </location>
</feature>
<comment type="caution">
    <text evidence="6">The sequence shown here is derived from an EMBL/GenBank/DDBJ whole genome shotgun (WGS) entry which is preliminary data.</text>
</comment>
<dbReference type="InterPro" id="IPR036372">
    <property type="entry name" value="BEACH_dom_sf"/>
</dbReference>
<keyword evidence="2" id="KW-0677">Repeat</keyword>
<dbReference type="Gene3D" id="2.30.29.30">
    <property type="entry name" value="Pleckstrin-homology domain (PH domain)/Phosphotyrosine-binding domain (PTB)"/>
    <property type="match status" value="1"/>
</dbReference>
<dbReference type="EMBL" id="JARO02002597">
    <property type="protein sequence ID" value="KPP72299.1"/>
    <property type="molecule type" value="Genomic_DNA"/>
</dbReference>
<dbReference type="SMART" id="SM00320">
    <property type="entry name" value="WD40"/>
    <property type="match status" value="1"/>
</dbReference>